<evidence type="ECO:0000313" key="3">
    <source>
        <dbReference type="Proteomes" id="UP000642284"/>
    </source>
</evidence>
<gene>
    <name evidence="2" type="ORF">H9Y04_44305</name>
</gene>
<feature type="region of interest" description="Disordered" evidence="1">
    <location>
        <begin position="150"/>
        <end position="172"/>
    </location>
</feature>
<feature type="compositionally biased region" description="Polar residues" evidence="1">
    <location>
        <begin position="79"/>
        <end position="93"/>
    </location>
</feature>
<organism evidence="2 3">
    <name type="scientific">Streptomyces polyasparticus</name>
    <dbReference type="NCBI Taxonomy" id="2767826"/>
    <lineage>
        <taxon>Bacteria</taxon>
        <taxon>Bacillati</taxon>
        <taxon>Actinomycetota</taxon>
        <taxon>Actinomycetes</taxon>
        <taxon>Kitasatosporales</taxon>
        <taxon>Streptomycetaceae</taxon>
        <taxon>Streptomyces</taxon>
    </lineage>
</organism>
<dbReference type="Proteomes" id="UP000642284">
    <property type="component" value="Unassembled WGS sequence"/>
</dbReference>
<keyword evidence="3" id="KW-1185">Reference proteome</keyword>
<dbReference type="EMBL" id="JACTVJ010000047">
    <property type="protein sequence ID" value="MBC9719540.1"/>
    <property type="molecule type" value="Genomic_DNA"/>
</dbReference>
<name>A0ABR7SVM0_9ACTN</name>
<feature type="region of interest" description="Disordered" evidence="1">
    <location>
        <begin position="79"/>
        <end position="122"/>
    </location>
</feature>
<comment type="caution">
    <text evidence="2">The sequence shown here is derived from an EMBL/GenBank/DDBJ whole genome shotgun (WGS) entry which is preliminary data.</text>
</comment>
<proteinExistence type="predicted"/>
<accession>A0ABR7SVM0</accession>
<evidence type="ECO:0008006" key="4">
    <source>
        <dbReference type="Google" id="ProtNLM"/>
    </source>
</evidence>
<evidence type="ECO:0000313" key="2">
    <source>
        <dbReference type="EMBL" id="MBC9719540.1"/>
    </source>
</evidence>
<protein>
    <recommendedName>
        <fullName evidence="4">Transposase</fullName>
    </recommendedName>
</protein>
<feature type="compositionally biased region" description="Low complexity" evidence="1">
    <location>
        <begin position="94"/>
        <end position="114"/>
    </location>
</feature>
<evidence type="ECO:0000256" key="1">
    <source>
        <dbReference type="SAM" id="MobiDB-lite"/>
    </source>
</evidence>
<sequence length="172" mass="18218">MTITCWLAMVDLEVSDFGTAGAVGRALSTAMYVWHFGTGHRLVARLKEVERSKLRELHVSANGVRKDLAAVTAGLTVPGTSGLSKDTSTGSKCSSASTADALDSTPSSAASSSAVDRLHGKHNAATNRLARSFATILRRRERRVFVRTDCGPAPYASDTQDTPPSGRPCIAR</sequence>
<reference evidence="2 3" key="1">
    <citation type="submission" date="2020-08" db="EMBL/GenBank/DDBJ databases">
        <title>Genemic of Streptomyces polyaspartic.</title>
        <authorList>
            <person name="Liu W."/>
        </authorList>
    </citation>
    <scope>NUCLEOTIDE SEQUENCE [LARGE SCALE GENOMIC DNA]</scope>
    <source>
        <strain evidence="2 3">TRM66268-LWL</strain>
    </source>
</reference>